<evidence type="ECO:0000313" key="4">
    <source>
        <dbReference type="Proteomes" id="UP000192366"/>
    </source>
</evidence>
<dbReference type="PANTHER" id="PTHR33371:SF19">
    <property type="entry name" value="MCE-FAMILY PROTEIN MCE4A"/>
    <property type="match status" value="1"/>
</dbReference>
<feature type="domain" description="Mammalian cell entry C-terminal" evidence="2">
    <location>
        <begin position="108"/>
        <end position="322"/>
    </location>
</feature>
<dbReference type="OrthoDB" id="3460188at2"/>
<dbReference type="Proteomes" id="UP000192366">
    <property type="component" value="Unassembled WGS sequence"/>
</dbReference>
<reference evidence="3 4" key="1">
    <citation type="submission" date="2017-02" db="EMBL/GenBank/DDBJ databases">
        <title>The new phylogeny of genus Mycobacterium.</title>
        <authorList>
            <person name="Tortoli E."/>
            <person name="Trovato A."/>
            <person name="Cirillo D.M."/>
        </authorList>
    </citation>
    <scope>NUCLEOTIDE SEQUENCE [LARGE SCALE GENOMIC DNA]</scope>
    <source>
        <strain evidence="3 4">DSM 45578</strain>
    </source>
</reference>
<organism evidence="3 4">
    <name type="scientific">Mycolicibacterium bacteremicum</name>
    <name type="common">Mycobacterium bacteremicum</name>
    <dbReference type="NCBI Taxonomy" id="564198"/>
    <lineage>
        <taxon>Bacteria</taxon>
        <taxon>Bacillati</taxon>
        <taxon>Actinomycetota</taxon>
        <taxon>Actinomycetes</taxon>
        <taxon>Mycobacteriales</taxon>
        <taxon>Mycobacteriaceae</taxon>
        <taxon>Mycolicibacterium</taxon>
    </lineage>
</organism>
<evidence type="ECO:0000313" key="3">
    <source>
        <dbReference type="EMBL" id="ORA07181.1"/>
    </source>
</evidence>
<proteinExistence type="predicted"/>
<dbReference type="Pfam" id="PF02470">
    <property type="entry name" value="MlaD"/>
    <property type="match status" value="1"/>
</dbReference>
<dbReference type="InterPro" id="IPR052336">
    <property type="entry name" value="MlaD_Phospholipid_Transporter"/>
</dbReference>
<dbReference type="InterPro" id="IPR024516">
    <property type="entry name" value="Mce_C"/>
</dbReference>
<protein>
    <submittedName>
        <fullName evidence="3">MCE-family protein</fullName>
    </submittedName>
</protein>
<dbReference type="STRING" id="564198.BST17_01555"/>
<dbReference type="PANTHER" id="PTHR33371">
    <property type="entry name" value="INTERMEMBRANE PHOSPHOLIPID TRANSPORT SYSTEM BINDING PROTEIN MLAD-RELATED"/>
    <property type="match status" value="1"/>
</dbReference>
<dbReference type="AlphaFoldDB" id="A0A1W9Z4C1"/>
<dbReference type="NCBIfam" id="TIGR00996">
    <property type="entry name" value="Mtu_fam_mce"/>
    <property type="match status" value="1"/>
</dbReference>
<name>A0A1W9Z4C1_MYCBA</name>
<accession>A0A1W9Z4C1</accession>
<dbReference type="InterPro" id="IPR003399">
    <property type="entry name" value="Mce/MlaD"/>
</dbReference>
<dbReference type="Pfam" id="PF11887">
    <property type="entry name" value="Mce4_CUP1"/>
    <property type="match status" value="1"/>
</dbReference>
<gene>
    <name evidence="3" type="ORF">BST17_01555</name>
</gene>
<evidence type="ECO:0000259" key="2">
    <source>
        <dbReference type="Pfam" id="PF11887"/>
    </source>
</evidence>
<evidence type="ECO:0000259" key="1">
    <source>
        <dbReference type="Pfam" id="PF02470"/>
    </source>
</evidence>
<comment type="caution">
    <text evidence="3">The sequence shown here is derived from an EMBL/GenBank/DDBJ whole genome shotgun (WGS) entry which is preliminary data.</text>
</comment>
<feature type="domain" description="Mce/MlaD" evidence="1">
    <location>
        <begin position="25"/>
        <end position="102"/>
    </location>
</feature>
<sequence>MAMVAAATVVTAMALTAFRGDFDDSVTVTVLSPRAGLVMNPDAKVQFHGVQVGKVAAIEDRPGGMAALRLAIEPARLQSIPANAVADIAATTVFGAKSVQLQVPPDPSPQPLHAGQVLQAGQVMIEINTVFEQLVSVLATIQPEKLNQTLGAIAAATGGNGGQVGRMLVDLNSFLAQLNSRMPAINRHLESLPEVLRSYADAAPAMIALADDATTLGTTIVDEQQNLDAMLLGAIGLADVGEQVLQDNRRPLTDALTFLAPTTELTNRYNEALRCALKGITLMSTNPPLNEPGVEVLAGFMWGQERYRYPENIPKVAATGGPQCTDLPDVPYQKVPPFVVTDVGANPWSYNNPGIVLNADGLKQILFGGPRNGPPRNSAQIGQPG</sequence>
<dbReference type="InterPro" id="IPR005693">
    <property type="entry name" value="Mce"/>
</dbReference>
<dbReference type="GO" id="GO:0005576">
    <property type="term" value="C:extracellular region"/>
    <property type="evidence" value="ECO:0007669"/>
    <property type="project" value="TreeGrafter"/>
</dbReference>
<dbReference type="GO" id="GO:0051701">
    <property type="term" value="P:biological process involved in interaction with host"/>
    <property type="evidence" value="ECO:0007669"/>
    <property type="project" value="TreeGrafter"/>
</dbReference>
<keyword evidence="4" id="KW-1185">Reference proteome</keyword>
<dbReference type="EMBL" id="MVHJ01000001">
    <property type="protein sequence ID" value="ORA07181.1"/>
    <property type="molecule type" value="Genomic_DNA"/>
</dbReference>